<dbReference type="EMBL" id="JBHSXX010000001">
    <property type="protein sequence ID" value="MFC6869458.1"/>
    <property type="molecule type" value="Genomic_DNA"/>
</dbReference>
<sequence length="56" mass="5986">MRGRILPKLIVTLIVIVLLVMILKQPDQAADNATGIAGWFSSAADSISAFFTALIN</sequence>
<gene>
    <name evidence="1" type="ORF">ACFQGD_20175</name>
</gene>
<dbReference type="RefSeq" id="WP_345400616.1">
    <property type="nucleotide sequence ID" value="NZ_BAABLA010000101.1"/>
</dbReference>
<comment type="caution">
    <text evidence="1">The sequence shown here is derived from an EMBL/GenBank/DDBJ whole genome shotgun (WGS) entry which is preliminary data.</text>
</comment>
<dbReference type="Proteomes" id="UP001596337">
    <property type="component" value="Unassembled WGS sequence"/>
</dbReference>
<proteinExistence type="predicted"/>
<evidence type="ECO:0000313" key="2">
    <source>
        <dbReference type="Proteomes" id="UP001596337"/>
    </source>
</evidence>
<protein>
    <submittedName>
        <fullName evidence="1">Uncharacterized protein</fullName>
    </submittedName>
</protein>
<name>A0ABW2C2V8_9PSEU</name>
<evidence type="ECO:0000313" key="1">
    <source>
        <dbReference type="EMBL" id="MFC6869458.1"/>
    </source>
</evidence>
<reference evidence="2" key="1">
    <citation type="journal article" date="2019" name="Int. J. Syst. Evol. Microbiol.">
        <title>The Global Catalogue of Microorganisms (GCM) 10K type strain sequencing project: providing services to taxonomists for standard genome sequencing and annotation.</title>
        <authorList>
            <consortium name="The Broad Institute Genomics Platform"/>
            <consortium name="The Broad Institute Genome Sequencing Center for Infectious Disease"/>
            <person name="Wu L."/>
            <person name="Ma J."/>
        </authorList>
    </citation>
    <scope>NUCLEOTIDE SEQUENCE [LARGE SCALE GENOMIC DNA]</scope>
    <source>
        <strain evidence="2">KCTC 32255</strain>
    </source>
</reference>
<keyword evidence="2" id="KW-1185">Reference proteome</keyword>
<organism evidence="1 2">
    <name type="scientific">Haloechinothrix salitolerans</name>
    <dbReference type="NCBI Taxonomy" id="926830"/>
    <lineage>
        <taxon>Bacteria</taxon>
        <taxon>Bacillati</taxon>
        <taxon>Actinomycetota</taxon>
        <taxon>Actinomycetes</taxon>
        <taxon>Pseudonocardiales</taxon>
        <taxon>Pseudonocardiaceae</taxon>
        <taxon>Haloechinothrix</taxon>
    </lineage>
</organism>
<accession>A0ABW2C2V8</accession>